<dbReference type="OrthoDB" id="2382414at2"/>
<proteinExistence type="predicted"/>
<dbReference type="Proteomes" id="UP000242949">
    <property type="component" value="Unassembled WGS sequence"/>
</dbReference>
<dbReference type="AlphaFoldDB" id="A0A1G6GQK4"/>
<dbReference type="STRING" id="1612202.SAMN05421734_101387"/>
<name>A0A1G6GQK4_9BACI</name>
<organism evidence="1 2">
    <name type="scientific">Pelagirhabdus alkalitolerans</name>
    <dbReference type="NCBI Taxonomy" id="1612202"/>
    <lineage>
        <taxon>Bacteria</taxon>
        <taxon>Bacillati</taxon>
        <taxon>Bacillota</taxon>
        <taxon>Bacilli</taxon>
        <taxon>Bacillales</taxon>
        <taxon>Bacillaceae</taxon>
        <taxon>Pelagirhabdus</taxon>
    </lineage>
</organism>
<evidence type="ECO:0000313" key="1">
    <source>
        <dbReference type="EMBL" id="SDB84123.1"/>
    </source>
</evidence>
<sequence length="59" mass="6553">MEKLDELKVNHILSALENITFGSVVITVHDGNITQVDTTEKKRFALTKGSPTANRNTQK</sequence>
<gene>
    <name evidence="1" type="ORF">SAMN05421734_101387</name>
</gene>
<accession>A0A1G6GQK4</accession>
<dbReference type="Pfam" id="PF10055">
    <property type="entry name" value="DUF2292"/>
    <property type="match status" value="1"/>
</dbReference>
<dbReference type="RefSeq" id="WP_090792425.1">
    <property type="nucleotide sequence ID" value="NZ_FMYI01000001.1"/>
</dbReference>
<dbReference type="EMBL" id="FMYI01000001">
    <property type="protein sequence ID" value="SDB84123.1"/>
    <property type="molecule type" value="Genomic_DNA"/>
</dbReference>
<evidence type="ECO:0008006" key="3">
    <source>
        <dbReference type="Google" id="ProtNLM"/>
    </source>
</evidence>
<keyword evidence="2" id="KW-1185">Reference proteome</keyword>
<reference evidence="2" key="1">
    <citation type="submission" date="2016-09" db="EMBL/GenBank/DDBJ databases">
        <authorList>
            <person name="Varghese N."/>
            <person name="Submissions S."/>
        </authorList>
    </citation>
    <scope>NUCLEOTIDE SEQUENCE [LARGE SCALE GENOMIC DNA]</scope>
    <source>
        <strain evidence="2">S5</strain>
    </source>
</reference>
<evidence type="ECO:0000313" key="2">
    <source>
        <dbReference type="Proteomes" id="UP000242949"/>
    </source>
</evidence>
<protein>
    <recommendedName>
        <fullName evidence="3">DUF2292 domain-containing protein</fullName>
    </recommendedName>
</protein>
<dbReference type="InterPro" id="IPR018743">
    <property type="entry name" value="DUF2292"/>
</dbReference>